<sequence>MASYKTQGSVKDDLVSFLQEFPLEDLDDIPTPAPCGMFEEYFPPTPMDPVAMGSEYNVAPLAELPDQLLSVTFPASPASTESSSEAGAQDYTGEGTAAGEAPPEAGPSRSNSQPGGTPFFWLQEARKRSDYDCWGLNYFFPKPGQREFYIQRSILTTAGYRPDLLRYSAAGGWYPIILPHEGVLGNTFQVYYLCLKCGDEVWDPLLYLWDQDLLAFYRAWETTPHTSSPLSVLRRHDASCRYLHHNAYNYSERPNIRKPRRDPGLRWCTGKRRLLRDSCEELVHPGTLPNPTQWTQLTPSHMHPLAALSELLQPELQTSPSSPLEGTKKRKLAE</sequence>
<organism evidence="2 3">
    <name type="scientific">Squirrel monkey simian foamy virus</name>
    <dbReference type="NCBI Taxonomy" id="2170201"/>
    <lineage>
        <taxon>Viruses</taxon>
        <taxon>Riboviria</taxon>
        <taxon>Pararnavirae</taxon>
        <taxon>Artverviricota</taxon>
        <taxon>Revtraviricetes</taxon>
        <taxon>Ortervirales</taxon>
        <taxon>Retroviridae</taxon>
        <taxon>Spumaretrovirinae</taxon>
        <taxon>Simiispumavirus</taxon>
        <taxon>Simiispumavirus saisci</taxon>
    </lineage>
</organism>
<dbReference type="Proteomes" id="UP000154225">
    <property type="component" value="Segment"/>
</dbReference>
<protein>
    <submittedName>
        <fullName evidence="2">Tas</fullName>
    </submittedName>
</protein>
<reference evidence="2 3" key="1">
    <citation type="journal article" date="2010" name="J. Virol.">
        <title>Species-specific inhibition of foamy viruses from South American monkeys by New World Monkey TRIM5{alpha} proteins.</title>
        <authorList>
            <person name="Pacheco B."/>
            <person name="Finzi A."/>
            <person name="McGee-Estrada K."/>
            <person name="Sodroski J."/>
        </authorList>
    </citation>
    <scope>NUCLEOTIDE SEQUENCE [LARGE SCALE GENOMIC DNA]</scope>
    <source>
        <strain evidence="2">ATCC VR-643</strain>
    </source>
</reference>
<feature type="compositionally biased region" description="Polar residues" evidence="1">
    <location>
        <begin position="315"/>
        <end position="324"/>
    </location>
</feature>
<evidence type="ECO:0000313" key="3">
    <source>
        <dbReference type="Proteomes" id="UP000154225"/>
    </source>
</evidence>
<gene>
    <name evidence="2" type="primary">bel1</name>
</gene>
<evidence type="ECO:0000256" key="1">
    <source>
        <dbReference type="SAM" id="MobiDB-lite"/>
    </source>
</evidence>
<feature type="compositionally biased region" description="Low complexity" evidence="1">
    <location>
        <begin position="74"/>
        <end position="107"/>
    </location>
</feature>
<dbReference type="KEGG" id="vg:37620050"/>
<feature type="region of interest" description="Disordered" evidence="1">
    <location>
        <begin position="314"/>
        <end position="334"/>
    </location>
</feature>
<proteinExistence type="predicted"/>
<keyword evidence="3" id="KW-1185">Reference proteome</keyword>
<feature type="region of interest" description="Disordered" evidence="1">
    <location>
        <begin position="74"/>
        <end position="115"/>
    </location>
</feature>
<dbReference type="RefSeq" id="YP_009508568.1">
    <property type="nucleotide sequence ID" value="NC_039028.1"/>
</dbReference>
<evidence type="ECO:0000313" key="2">
    <source>
        <dbReference type="EMBL" id="ADE05997.1"/>
    </source>
</evidence>
<dbReference type="GeneID" id="37620050"/>
<accession>D5JWU8</accession>
<dbReference type="EMBL" id="GU356394">
    <property type="protein sequence ID" value="ADE05997.1"/>
    <property type="molecule type" value="Genomic_DNA"/>
</dbReference>
<name>D5JWU8_9RETR</name>